<gene>
    <name evidence="2" type="ORF">HXA33_09865</name>
</gene>
<evidence type="ECO:0000313" key="2">
    <source>
        <dbReference type="EMBL" id="MCR6096861.1"/>
    </source>
</evidence>
<reference evidence="2" key="1">
    <citation type="submission" date="2020-06" db="EMBL/GenBank/DDBJ databases">
        <title>Insight into the genomes of haloalkaliphilic bacilli from Kenyan soda lakes.</title>
        <authorList>
            <person name="Mwirichia R."/>
            <person name="Villamizar G.C."/>
            <person name="Poehlein A."/>
            <person name="Mugweru J."/>
            <person name="Kipnyargis A."/>
            <person name="Kiplimo D."/>
            <person name="Orwa P."/>
            <person name="Daniel R."/>
        </authorList>
    </citation>
    <scope>NUCLEOTIDE SEQUENCE</scope>
    <source>
        <strain evidence="2">B1096_S55</strain>
    </source>
</reference>
<comment type="caution">
    <text evidence="2">The sequence shown here is derived from an EMBL/GenBank/DDBJ whole genome shotgun (WGS) entry which is preliminary data.</text>
</comment>
<protein>
    <submittedName>
        <fullName evidence="2">Minor capsid protein</fullName>
    </submittedName>
</protein>
<keyword evidence="3" id="KW-1185">Reference proteome</keyword>
<dbReference type="InterPro" id="IPR006528">
    <property type="entry name" value="Phage_head_morphogenesis_dom"/>
</dbReference>
<dbReference type="NCBIfam" id="TIGR01641">
    <property type="entry name" value="phageSPP1_gp7"/>
    <property type="match status" value="1"/>
</dbReference>
<dbReference type="EMBL" id="JABXYM010000001">
    <property type="protein sequence ID" value="MCR6096861.1"/>
    <property type="molecule type" value="Genomic_DNA"/>
</dbReference>
<evidence type="ECO:0000259" key="1">
    <source>
        <dbReference type="Pfam" id="PF04233"/>
    </source>
</evidence>
<accession>A0A9Q4B1Z8</accession>
<proteinExistence type="predicted"/>
<sequence>MTLQRKFKEMDRALDRLERSYEHRLAVNYNNSLKEVRAKLSRLWEQTDGKFSESLKYNRLANLEKEISREIGKLTGKNANTLKAGLAYQFAESYYRTGFVIEGEAQAKLGFGQLNPKVIERAVENPLDRVGFLKRNRDNQALLTRQLNERITQGLIQGKSYQQVARDVKERFDVGAYKAMRIVQTESHRCQQQGRLDSLKQAESAGVKLKKVWVSSLDGSTRDTHQDLDGQRVGVNEEFESNGLTTEYPGGFGDPAEDINCRCSTRGEIEGYELKVRRVRGEGIIEQTSYNEWKKQRINN</sequence>
<feature type="domain" description="Phage head morphogenesis" evidence="1">
    <location>
        <begin position="146"/>
        <end position="265"/>
    </location>
</feature>
<dbReference type="Pfam" id="PF04233">
    <property type="entry name" value="Phage_Mu_F"/>
    <property type="match status" value="1"/>
</dbReference>
<dbReference type="Proteomes" id="UP001057753">
    <property type="component" value="Unassembled WGS sequence"/>
</dbReference>
<organism evidence="2 3">
    <name type="scientific">Salipaludibacillus agaradhaerens</name>
    <name type="common">Bacillus agaradhaerens</name>
    <dbReference type="NCBI Taxonomy" id="76935"/>
    <lineage>
        <taxon>Bacteria</taxon>
        <taxon>Bacillati</taxon>
        <taxon>Bacillota</taxon>
        <taxon>Bacilli</taxon>
        <taxon>Bacillales</taxon>
        <taxon>Bacillaceae</taxon>
    </lineage>
</organism>
<evidence type="ECO:0000313" key="3">
    <source>
        <dbReference type="Proteomes" id="UP001057753"/>
    </source>
</evidence>
<name>A0A9Q4B1Z8_SALAG</name>
<dbReference type="AlphaFoldDB" id="A0A9Q4B1Z8"/>